<keyword evidence="3" id="KW-1185">Reference proteome</keyword>
<proteinExistence type="predicted"/>
<accession>A0ABZ2YGM5</accession>
<protein>
    <submittedName>
        <fullName evidence="2">Uncharacterized protein</fullName>
    </submittedName>
</protein>
<feature type="transmembrane region" description="Helical" evidence="1">
    <location>
        <begin position="200"/>
        <end position="219"/>
    </location>
</feature>
<feature type="transmembrane region" description="Helical" evidence="1">
    <location>
        <begin position="28"/>
        <end position="57"/>
    </location>
</feature>
<name>A0ABZ2YGM5_9MOLU</name>
<feature type="transmembrane region" description="Helical" evidence="1">
    <location>
        <begin position="78"/>
        <end position="100"/>
    </location>
</feature>
<dbReference type="Proteomes" id="UP001470586">
    <property type="component" value="Chromosome"/>
</dbReference>
<evidence type="ECO:0000313" key="3">
    <source>
        <dbReference type="Proteomes" id="UP001470586"/>
    </source>
</evidence>
<keyword evidence="1" id="KW-0812">Transmembrane</keyword>
<organism evidence="2 3">
    <name type="scientific">Candidatus Phytoplasma asteris</name>
    <dbReference type="NCBI Taxonomy" id="85620"/>
    <lineage>
        <taxon>Bacteria</taxon>
        <taxon>Bacillati</taxon>
        <taxon>Mycoplasmatota</taxon>
        <taxon>Mollicutes</taxon>
        <taxon>Acholeplasmatales</taxon>
        <taxon>Acholeplasmataceae</taxon>
        <taxon>Candidatus Phytoplasma</taxon>
        <taxon>16SrI (Aster yellows group)</taxon>
    </lineage>
</organism>
<feature type="transmembrane region" description="Helical" evidence="1">
    <location>
        <begin position="120"/>
        <end position="143"/>
    </location>
</feature>
<reference evidence="2" key="1">
    <citation type="submission" date="2023-06" db="EMBL/GenBank/DDBJ databases">
        <title>Complete Genome of Candidatus Phytoplasma asteris M33.</title>
        <authorList>
            <person name="Toth R."/>
            <person name="Ilic A.-M."/>
            <person name="Huettel B."/>
            <person name="Duduk B."/>
            <person name="Kube M."/>
        </authorList>
    </citation>
    <scope>NUCLEOTIDE SEQUENCE [LARGE SCALE GENOMIC DNA]</scope>
    <source>
        <strain evidence="2">M33</strain>
    </source>
</reference>
<dbReference type="RefSeq" id="WP_341833785.1">
    <property type="nucleotide sequence ID" value="NZ_CP128397.1"/>
</dbReference>
<gene>
    <name evidence="2" type="ORF">M33023_03420</name>
</gene>
<dbReference type="EMBL" id="CP128397">
    <property type="protein sequence ID" value="WZN38504.1"/>
    <property type="molecule type" value="Genomic_DNA"/>
</dbReference>
<evidence type="ECO:0000256" key="1">
    <source>
        <dbReference type="SAM" id="Phobius"/>
    </source>
</evidence>
<keyword evidence="1" id="KW-1133">Transmembrane helix</keyword>
<keyword evidence="1" id="KW-0472">Membrane</keyword>
<feature type="transmembrane region" description="Helical" evidence="1">
    <location>
        <begin position="164"/>
        <end position="180"/>
    </location>
</feature>
<sequence>MNNNQNPINTNPMNNSPVTVKRHFITRFWIAFVCSLISKINLLAGVANFIITIYNQYLILAKIGKMAYQAENQNHKSFLNRWLISFLLMFGGVLALIYNFTQQILQMQENFNHLQISGTIILFALLSLLSGSILYFVNEAMLYKFLDRFEQRRNINLNNFYSRFIKSIIFKLFAITLILFNLKNFDLNNIYAIFSNSNAMLIISIGIICFFISYILYLINYYKVCSLMDVLGD</sequence>
<evidence type="ECO:0000313" key="2">
    <source>
        <dbReference type="EMBL" id="WZN38504.1"/>
    </source>
</evidence>